<feature type="transmembrane region" description="Helical" evidence="1">
    <location>
        <begin position="163"/>
        <end position="181"/>
    </location>
</feature>
<keyword evidence="1" id="KW-0812">Transmembrane</keyword>
<accession>A0ABW1S931</accession>
<dbReference type="RefSeq" id="WP_377377835.1">
    <property type="nucleotide sequence ID" value="NZ_JBHSSW010000009.1"/>
</dbReference>
<evidence type="ECO:0000313" key="2">
    <source>
        <dbReference type="EMBL" id="MFC6198041.1"/>
    </source>
</evidence>
<comment type="caution">
    <text evidence="2">The sequence shown here is derived from an EMBL/GenBank/DDBJ whole genome shotgun (WGS) entry which is preliminary data.</text>
</comment>
<evidence type="ECO:0000256" key="1">
    <source>
        <dbReference type="SAM" id="Phobius"/>
    </source>
</evidence>
<keyword evidence="1" id="KW-1133">Transmembrane helix</keyword>
<evidence type="ECO:0008006" key="4">
    <source>
        <dbReference type="Google" id="ProtNLM"/>
    </source>
</evidence>
<feature type="transmembrane region" description="Helical" evidence="1">
    <location>
        <begin position="313"/>
        <end position="333"/>
    </location>
</feature>
<feature type="transmembrane region" description="Helical" evidence="1">
    <location>
        <begin position="49"/>
        <end position="73"/>
    </location>
</feature>
<feature type="transmembrane region" description="Helical" evidence="1">
    <location>
        <begin position="193"/>
        <end position="224"/>
    </location>
</feature>
<evidence type="ECO:0000313" key="3">
    <source>
        <dbReference type="Proteomes" id="UP001596303"/>
    </source>
</evidence>
<reference evidence="3" key="1">
    <citation type="journal article" date="2019" name="Int. J. Syst. Evol. Microbiol.">
        <title>The Global Catalogue of Microorganisms (GCM) 10K type strain sequencing project: providing services to taxonomists for standard genome sequencing and annotation.</title>
        <authorList>
            <consortium name="The Broad Institute Genomics Platform"/>
            <consortium name="The Broad Institute Genome Sequencing Center for Infectious Disease"/>
            <person name="Wu L."/>
            <person name="Ma J."/>
        </authorList>
    </citation>
    <scope>NUCLEOTIDE SEQUENCE [LARGE SCALE GENOMIC DNA]</scope>
    <source>
        <strain evidence="3">CGMCC-1.15741</strain>
    </source>
</reference>
<gene>
    <name evidence="2" type="ORF">ACFQDM_08125</name>
</gene>
<proteinExistence type="predicted"/>
<organism evidence="2 3">
    <name type="scientific">Ponticaulis profundi</name>
    <dbReference type="NCBI Taxonomy" id="2665222"/>
    <lineage>
        <taxon>Bacteria</taxon>
        <taxon>Pseudomonadati</taxon>
        <taxon>Pseudomonadota</taxon>
        <taxon>Alphaproteobacteria</taxon>
        <taxon>Hyphomonadales</taxon>
        <taxon>Hyphomonadaceae</taxon>
        <taxon>Ponticaulis</taxon>
    </lineage>
</organism>
<feature type="transmembrane region" description="Helical" evidence="1">
    <location>
        <begin position="105"/>
        <end position="130"/>
    </location>
</feature>
<feature type="transmembrane region" description="Helical" evidence="1">
    <location>
        <begin position="264"/>
        <end position="283"/>
    </location>
</feature>
<dbReference type="Proteomes" id="UP001596303">
    <property type="component" value="Unassembled WGS sequence"/>
</dbReference>
<feature type="transmembrane region" description="Helical" evidence="1">
    <location>
        <begin position="288"/>
        <end position="307"/>
    </location>
</feature>
<sequence length="362" mass="39143">MDRDKLRAAVEANIITADQAKRMEESFRSPGDGEGENESLRFLSNLNDIFLSVGLVLLFLGLIAAASILSFGAVTYKHLTVTICIPLAVIAWALSEYFCARRRMLLPSIVLASLFTLFVGVAAFALSAWIQIEGTTTNALNGFSQGQGTIEDTARALSSDTRSSLLITCGASFLAAFLFYLRFRLPFTMMLMAINVTSAAFLIAFGYETLLLCGVLCLLAAIAFDARDPQRTTRISDNGFWLHVAAAPQLVYGLRGLLDLQGTSGSMAMVSLLAGLAVLSILLNRRALILSGLISFGFAVWSLFQVFGDSALMKIAGPLLFLGGLIVLLGGGWRTARRILLLPFPSTGIWSRIFPPEPRLNV</sequence>
<dbReference type="EMBL" id="JBHSSW010000009">
    <property type="protein sequence ID" value="MFC6198041.1"/>
    <property type="molecule type" value="Genomic_DNA"/>
</dbReference>
<keyword evidence="1" id="KW-0472">Membrane</keyword>
<keyword evidence="3" id="KW-1185">Reference proteome</keyword>
<feature type="transmembrane region" description="Helical" evidence="1">
    <location>
        <begin position="79"/>
        <end position="98"/>
    </location>
</feature>
<protein>
    <recommendedName>
        <fullName evidence="4">DUF2157 domain-containing protein</fullName>
    </recommendedName>
</protein>
<name>A0ABW1S931_9PROT</name>